<gene>
    <name evidence="1" type="ORF">KL86DES1_20298</name>
</gene>
<dbReference type="EMBL" id="FMJC01000002">
    <property type="protein sequence ID" value="SCM71940.1"/>
    <property type="molecule type" value="Genomic_DNA"/>
</dbReference>
<accession>A0A212L326</accession>
<proteinExistence type="predicted"/>
<evidence type="ECO:0000313" key="1">
    <source>
        <dbReference type="EMBL" id="SCM71940.1"/>
    </source>
</evidence>
<protein>
    <submittedName>
        <fullName evidence="1">Uncharacterized protein</fullName>
    </submittedName>
</protein>
<reference evidence="1" key="1">
    <citation type="submission" date="2016-08" db="EMBL/GenBank/DDBJ databases">
        <authorList>
            <person name="Seilhamer J.J."/>
        </authorList>
    </citation>
    <scope>NUCLEOTIDE SEQUENCE</scope>
    <source>
        <strain evidence="1">86-1</strain>
    </source>
</reference>
<organism evidence="1">
    <name type="scientific">uncultured Desulfovibrio sp</name>
    <dbReference type="NCBI Taxonomy" id="167968"/>
    <lineage>
        <taxon>Bacteria</taxon>
        <taxon>Pseudomonadati</taxon>
        <taxon>Thermodesulfobacteriota</taxon>
        <taxon>Desulfovibrionia</taxon>
        <taxon>Desulfovibrionales</taxon>
        <taxon>Desulfovibrionaceae</taxon>
        <taxon>Desulfovibrio</taxon>
        <taxon>environmental samples</taxon>
    </lineage>
</organism>
<sequence>MSGNIDGAIADLIYKEQTQTKIAAGQQKKVTFLCRLNYFFTVFKNCLISANCPTFPS</sequence>
<name>A0A212L326_9BACT</name>
<dbReference type="AlphaFoldDB" id="A0A212L326"/>